<accession>A0A9Q3GP68</accession>
<dbReference type="AlphaFoldDB" id="A0A9Q3GP68"/>
<keyword evidence="2" id="KW-1185">Reference proteome</keyword>
<protein>
    <submittedName>
        <fullName evidence="1">Uncharacterized protein</fullName>
    </submittedName>
</protein>
<dbReference type="Proteomes" id="UP000765509">
    <property type="component" value="Unassembled WGS sequence"/>
</dbReference>
<comment type="caution">
    <text evidence="1">The sequence shown here is derived from an EMBL/GenBank/DDBJ whole genome shotgun (WGS) entry which is preliminary data.</text>
</comment>
<reference evidence="1" key="1">
    <citation type="submission" date="2021-03" db="EMBL/GenBank/DDBJ databases">
        <title>Draft genome sequence of rust myrtle Austropuccinia psidii MF-1, a brazilian biotype.</title>
        <authorList>
            <person name="Quecine M.C."/>
            <person name="Pachon D.M.R."/>
            <person name="Bonatelli M.L."/>
            <person name="Correr F.H."/>
            <person name="Franceschini L.M."/>
            <person name="Leite T.F."/>
            <person name="Margarido G.R.A."/>
            <person name="Almeida C.A."/>
            <person name="Ferrarezi J.A."/>
            <person name="Labate C.A."/>
        </authorList>
    </citation>
    <scope>NUCLEOTIDE SEQUENCE</scope>
    <source>
        <strain evidence="1">MF-1</strain>
    </source>
</reference>
<name>A0A9Q3GP68_9BASI</name>
<evidence type="ECO:0000313" key="1">
    <source>
        <dbReference type="EMBL" id="MBW0474893.1"/>
    </source>
</evidence>
<dbReference type="OrthoDB" id="3227343at2759"/>
<dbReference type="EMBL" id="AVOT02003906">
    <property type="protein sequence ID" value="MBW0474893.1"/>
    <property type="molecule type" value="Genomic_DNA"/>
</dbReference>
<sequence>MNQTMEGIIRIFCAYGMEYKDNEVYTHDLVTLLPDIKLAYSTRQNSSTEKTPSLIEKVLSPLFPVDHLKNNLLEFKHTEKDFYFMWKKACDTAERCISEAKEYNHQRYDKTHKEPDLREWDQVLVSICQPVTQNQSTSMTAKYHKTNGIVKIPLRNGAEPNQLKRYQKKEETHPFPNIQLP</sequence>
<proteinExistence type="predicted"/>
<organism evidence="1 2">
    <name type="scientific">Austropuccinia psidii MF-1</name>
    <dbReference type="NCBI Taxonomy" id="1389203"/>
    <lineage>
        <taxon>Eukaryota</taxon>
        <taxon>Fungi</taxon>
        <taxon>Dikarya</taxon>
        <taxon>Basidiomycota</taxon>
        <taxon>Pucciniomycotina</taxon>
        <taxon>Pucciniomycetes</taxon>
        <taxon>Pucciniales</taxon>
        <taxon>Sphaerophragmiaceae</taxon>
        <taxon>Austropuccinia</taxon>
    </lineage>
</organism>
<gene>
    <name evidence="1" type="ORF">O181_014608</name>
</gene>
<evidence type="ECO:0000313" key="2">
    <source>
        <dbReference type="Proteomes" id="UP000765509"/>
    </source>
</evidence>